<dbReference type="RefSeq" id="WP_151000074.1">
    <property type="nucleotide sequence ID" value="NZ_BPQY01000035.1"/>
</dbReference>
<keyword evidence="1" id="KW-1133">Transmembrane helix</keyword>
<dbReference type="AlphaFoldDB" id="A0A6L3SYY6"/>
<evidence type="ECO:0000313" key="2">
    <source>
        <dbReference type="EMBL" id="KAB1079339.1"/>
    </source>
</evidence>
<feature type="transmembrane region" description="Helical" evidence="1">
    <location>
        <begin position="131"/>
        <end position="155"/>
    </location>
</feature>
<evidence type="ECO:0000313" key="3">
    <source>
        <dbReference type="Proteomes" id="UP000474159"/>
    </source>
</evidence>
<feature type="transmembrane region" description="Helical" evidence="1">
    <location>
        <begin position="76"/>
        <end position="103"/>
    </location>
</feature>
<name>A0A6L3SYY6_9HYPH</name>
<protein>
    <submittedName>
        <fullName evidence="2">Uncharacterized protein</fullName>
    </submittedName>
</protein>
<keyword evidence="1" id="KW-0812">Transmembrane</keyword>
<proteinExistence type="predicted"/>
<reference evidence="2 3" key="1">
    <citation type="submission" date="2019-09" db="EMBL/GenBank/DDBJ databases">
        <title>YIM 48816 draft genome.</title>
        <authorList>
            <person name="Jiang L."/>
        </authorList>
    </citation>
    <scope>NUCLEOTIDE SEQUENCE [LARGE SCALE GENOMIC DNA]</scope>
    <source>
        <strain evidence="2 3">YIM 48816</strain>
    </source>
</reference>
<keyword evidence="3" id="KW-1185">Reference proteome</keyword>
<comment type="caution">
    <text evidence="2">The sequence shown here is derived from an EMBL/GenBank/DDBJ whole genome shotgun (WGS) entry which is preliminary data.</text>
</comment>
<organism evidence="2 3">
    <name type="scientific">Methylobacterium soli</name>
    <dbReference type="NCBI Taxonomy" id="553447"/>
    <lineage>
        <taxon>Bacteria</taxon>
        <taxon>Pseudomonadati</taxon>
        <taxon>Pseudomonadota</taxon>
        <taxon>Alphaproteobacteria</taxon>
        <taxon>Hyphomicrobiales</taxon>
        <taxon>Methylobacteriaceae</taxon>
        <taxon>Methylobacterium</taxon>
    </lineage>
</organism>
<gene>
    <name evidence="2" type="ORF">F6X53_11055</name>
</gene>
<dbReference type="Proteomes" id="UP000474159">
    <property type="component" value="Unassembled WGS sequence"/>
</dbReference>
<evidence type="ECO:0000256" key="1">
    <source>
        <dbReference type="SAM" id="Phobius"/>
    </source>
</evidence>
<dbReference type="EMBL" id="VZZK01000009">
    <property type="protein sequence ID" value="KAB1079339.1"/>
    <property type="molecule type" value="Genomic_DNA"/>
</dbReference>
<keyword evidence="1" id="KW-0472">Membrane</keyword>
<accession>A0A6L3SYY6</accession>
<sequence length="170" mass="18343">MSTETPEQAKARLADARADAKFVHELHHKALLGNVPVITNLGTEAIKTAILINGGTAAALLTFVGKERLIQQPNIVWALQCFAVGLMFGAAAAMLAYVTQFFYGTAHASMKYFTEHPYVRSTRGSRICEGFAIFTHMCCAGCVFAAYGYAVYAFYNAGLTLSALTLPPKP</sequence>